<sequence>MSRGRGGAVAPGRVPGDGTGKKDRPDPYAGRMSSSQARSGPVGLPRWDRCAVMGVVNVTPDSFSDGGQWFDPELAVKHGLDLVAQGADLVDVGGESTRPGAARVDETEELRRVIPVVRELAASGVLVSVDTMRASVAEQAVAAGARLVNDVSGGLADPAMVPVVAASEVPFVVMHWRGRSIDMNNRAVYGDVLGEVLAELRTGLARAIDGGIAPERIVVDPGLGFAKNAEHDLTLLAHLSELAALGSPLLVAASRKRFLGRVLAGADAAAPPPARERDAATAAVSAIAAREGAWAVRVHEVRASADAVRVARAIETAGDGGTAGRTAGTHGGQA</sequence>
<keyword evidence="9 12" id="KW-0460">Magnesium</keyword>
<dbReference type="GO" id="GO:0046656">
    <property type="term" value="P:folic acid biosynthetic process"/>
    <property type="evidence" value="ECO:0007669"/>
    <property type="project" value="UniProtKB-KW"/>
</dbReference>
<keyword evidence="16" id="KW-1185">Reference proteome</keyword>
<gene>
    <name evidence="15" type="ORF">SAMN05216223_104277</name>
</gene>
<evidence type="ECO:0000256" key="12">
    <source>
        <dbReference type="RuleBase" id="RU361205"/>
    </source>
</evidence>
<name>A0A1H5Z4L5_9ACTN</name>
<comment type="pathway">
    <text evidence="3 12">Cofactor biosynthesis; tetrahydrofolate biosynthesis; 7,8-dihydrofolate from 2-amino-4-hydroxy-6-hydroxymethyl-7,8-dihydropteridine diphosphate and 4-aminobenzoate: step 1/2.</text>
</comment>
<evidence type="ECO:0000256" key="7">
    <source>
        <dbReference type="ARBA" id="ARBA00022679"/>
    </source>
</evidence>
<accession>A0A1H5Z4L5</accession>
<evidence type="ECO:0000256" key="2">
    <source>
        <dbReference type="ARBA" id="ARBA00001946"/>
    </source>
</evidence>
<dbReference type="InterPro" id="IPR011005">
    <property type="entry name" value="Dihydropteroate_synth-like_sf"/>
</dbReference>
<dbReference type="InterPro" id="IPR000489">
    <property type="entry name" value="Pterin-binding_dom"/>
</dbReference>
<feature type="region of interest" description="Disordered" evidence="13">
    <location>
        <begin position="1"/>
        <end position="43"/>
    </location>
</feature>
<comment type="catalytic activity">
    <reaction evidence="1">
        <text>(7,8-dihydropterin-6-yl)methyl diphosphate + 4-aminobenzoate = 7,8-dihydropteroate + diphosphate</text>
        <dbReference type="Rhea" id="RHEA:19949"/>
        <dbReference type="ChEBI" id="CHEBI:17836"/>
        <dbReference type="ChEBI" id="CHEBI:17839"/>
        <dbReference type="ChEBI" id="CHEBI:33019"/>
        <dbReference type="ChEBI" id="CHEBI:72950"/>
        <dbReference type="EC" id="2.5.1.15"/>
    </reaction>
</comment>
<dbReference type="EC" id="2.5.1.15" evidence="5 12"/>
<dbReference type="EMBL" id="FNVU01000004">
    <property type="protein sequence ID" value="SEG30595.1"/>
    <property type="molecule type" value="Genomic_DNA"/>
</dbReference>
<dbReference type="Gene3D" id="3.20.20.20">
    <property type="entry name" value="Dihydropteroate synthase-like"/>
    <property type="match status" value="1"/>
</dbReference>
<reference evidence="15 16" key="1">
    <citation type="submission" date="2016-10" db="EMBL/GenBank/DDBJ databases">
        <authorList>
            <person name="de Groot N.N."/>
        </authorList>
    </citation>
    <scope>NUCLEOTIDE SEQUENCE [LARGE SCALE GENOMIC DNA]</scope>
    <source>
        <strain evidence="15 16">CGMCC 4.2023</strain>
    </source>
</reference>
<dbReference type="InterPro" id="IPR006390">
    <property type="entry name" value="DHP_synth_dom"/>
</dbReference>
<evidence type="ECO:0000313" key="16">
    <source>
        <dbReference type="Proteomes" id="UP000236754"/>
    </source>
</evidence>
<dbReference type="InterPro" id="IPR045031">
    <property type="entry name" value="DHP_synth-like"/>
</dbReference>
<evidence type="ECO:0000256" key="9">
    <source>
        <dbReference type="ARBA" id="ARBA00022842"/>
    </source>
</evidence>
<feature type="domain" description="Pterin-binding" evidence="14">
    <location>
        <begin position="50"/>
        <end position="309"/>
    </location>
</feature>
<dbReference type="NCBIfam" id="TIGR01496">
    <property type="entry name" value="DHPS"/>
    <property type="match status" value="1"/>
</dbReference>
<dbReference type="Proteomes" id="UP000236754">
    <property type="component" value="Unassembled WGS sequence"/>
</dbReference>
<evidence type="ECO:0000256" key="3">
    <source>
        <dbReference type="ARBA" id="ARBA00004763"/>
    </source>
</evidence>
<evidence type="ECO:0000256" key="4">
    <source>
        <dbReference type="ARBA" id="ARBA00009503"/>
    </source>
</evidence>
<proteinExistence type="inferred from homology"/>
<evidence type="ECO:0000313" key="15">
    <source>
        <dbReference type="EMBL" id="SEG30595.1"/>
    </source>
</evidence>
<dbReference type="GO" id="GO:0004156">
    <property type="term" value="F:dihydropteroate synthase activity"/>
    <property type="evidence" value="ECO:0007669"/>
    <property type="project" value="UniProtKB-EC"/>
</dbReference>
<evidence type="ECO:0000256" key="8">
    <source>
        <dbReference type="ARBA" id="ARBA00022723"/>
    </source>
</evidence>
<evidence type="ECO:0000256" key="5">
    <source>
        <dbReference type="ARBA" id="ARBA00012458"/>
    </source>
</evidence>
<dbReference type="PANTHER" id="PTHR20941:SF1">
    <property type="entry name" value="FOLIC ACID SYNTHESIS PROTEIN FOL1"/>
    <property type="match status" value="1"/>
</dbReference>
<dbReference type="GO" id="GO:0005829">
    <property type="term" value="C:cytosol"/>
    <property type="evidence" value="ECO:0007669"/>
    <property type="project" value="TreeGrafter"/>
</dbReference>
<dbReference type="FunFam" id="3.20.20.20:FF:000006">
    <property type="entry name" value="Dihydropteroate synthase"/>
    <property type="match status" value="1"/>
</dbReference>
<comment type="cofactor">
    <cofactor evidence="2 12">
        <name>Mg(2+)</name>
        <dbReference type="ChEBI" id="CHEBI:18420"/>
    </cofactor>
</comment>
<dbReference type="Pfam" id="PF00809">
    <property type="entry name" value="Pterin_bind"/>
    <property type="match status" value="1"/>
</dbReference>
<keyword evidence="8 12" id="KW-0479">Metal-binding</keyword>
<evidence type="ECO:0000256" key="11">
    <source>
        <dbReference type="ARBA" id="ARBA00030193"/>
    </source>
</evidence>
<dbReference type="CDD" id="cd00739">
    <property type="entry name" value="DHPS"/>
    <property type="match status" value="1"/>
</dbReference>
<evidence type="ECO:0000256" key="13">
    <source>
        <dbReference type="SAM" id="MobiDB-lite"/>
    </source>
</evidence>
<dbReference type="SUPFAM" id="SSF51717">
    <property type="entry name" value="Dihydropteroate synthetase-like"/>
    <property type="match status" value="1"/>
</dbReference>
<dbReference type="PROSITE" id="PS00793">
    <property type="entry name" value="DHPS_2"/>
    <property type="match status" value="1"/>
</dbReference>
<dbReference type="GO" id="GO:0046872">
    <property type="term" value="F:metal ion binding"/>
    <property type="evidence" value="ECO:0007669"/>
    <property type="project" value="UniProtKB-KW"/>
</dbReference>
<dbReference type="AlphaFoldDB" id="A0A1H5Z4L5"/>
<keyword evidence="7 12" id="KW-0808">Transferase</keyword>
<comment type="similarity">
    <text evidence="4 12">Belongs to the DHPS family.</text>
</comment>
<comment type="function">
    <text evidence="12">Catalyzes the condensation of para-aminobenzoate (pABA) with 6-hydroxymethyl-7,8-dihydropterin diphosphate (DHPt-PP) to form 7,8-dihydropteroate (H2Pte), the immediate precursor of folate derivatives.</text>
</comment>
<dbReference type="UniPathway" id="UPA00077">
    <property type="reaction ID" value="UER00156"/>
</dbReference>
<keyword evidence="10 12" id="KW-0289">Folate biosynthesis</keyword>
<evidence type="ECO:0000256" key="1">
    <source>
        <dbReference type="ARBA" id="ARBA00000012"/>
    </source>
</evidence>
<dbReference type="GO" id="GO:0046654">
    <property type="term" value="P:tetrahydrofolate biosynthetic process"/>
    <property type="evidence" value="ECO:0007669"/>
    <property type="project" value="UniProtKB-UniPathway"/>
</dbReference>
<evidence type="ECO:0000256" key="6">
    <source>
        <dbReference type="ARBA" id="ARBA00016919"/>
    </source>
</evidence>
<dbReference type="PANTHER" id="PTHR20941">
    <property type="entry name" value="FOLATE SYNTHESIS PROTEINS"/>
    <property type="match status" value="1"/>
</dbReference>
<evidence type="ECO:0000256" key="10">
    <source>
        <dbReference type="ARBA" id="ARBA00022909"/>
    </source>
</evidence>
<dbReference type="PROSITE" id="PS50972">
    <property type="entry name" value="PTERIN_BINDING"/>
    <property type="match status" value="1"/>
</dbReference>
<evidence type="ECO:0000259" key="14">
    <source>
        <dbReference type="PROSITE" id="PS50972"/>
    </source>
</evidence>
<organism evidence="15 16">
    <name type="scientific">Actinacidiphila yanglinensis</name>
    <dbReference type="NCBI Taxonomy" id="310779"/>
    <lineage>
        <taxon>Bacteria</taxon>
        <taxon>Bacillati</taxon>
        <taxon>Actinomycetota</taxon>
        <taxon>Actinomycetes</taxon>
        <taxon>Kitasatosporales</taxon>
        <taxon>Streptomycetaceae</taxon>
        <taxon>Actinacidiphila</taxon>
    </lineage>
</organism>
<dbReference type="PROSITE" id="PS00792">
    <property type="entry name" value="DHPS_1"/>
    <property type="match status" value="1"/>
</dbReference>
<protein>
    <recommendedName>
        <fullName evidence="6 12">Dihydropteroate synthase</fullName>
        <shortName evidence="12">DHPS</shortName>
        <ecNumber evidence="5 12">2.5.1.15</ecNumber>
    </recommendedName>
    <alternativeName>
        <fullName evidence="11 12">Dihydropteroate pyrophosphorylase</fullName>
    </alternativeName>
</protein>